<evidence type="ECO:0000256" key="2">
    <source>
        <dbReference type="ARBA" id="ARBA00006375"/>
    </source>
</evidence>
<protein>
    <recommendedName>
        <fullName evidence="13">Mitochondrial carrier protein</fullName>
    </recommendedName>
</protein>
<keyword evidence="8 9" id="KW-0472">Membrane</keyword>
<evidence type="ECO:0000256" key="9">
    <source>
        <dbReference type="PROSITE-ProRule" id="PRU00282"/>
    </source>
</evidence>
<keyword evidence="7" id="KW-0496">Mitochondrion</keyword>
<dbReference type="PANTHER" id="PTHR45624:SF10">
    <property type="entry name" value="SLC (SOLUTE CARRIER) HOMOLOG"/>
    <property type="match status" value="1"/>
</dbReference>
<feature type="repeat" description="Solcar" evidence="9">
    <location>
        <begin position="1"/>
        <end position="88"/>
    </location>
</feature>
<keyword evidence="4 9" id="KW-0812">Transmembrane</keyword>
<keyword evidence="3 10" id="KW-0813">Transport</keyword>
<accession>A0AB34JZZ3</accession>
<comment type="caution">
    <text evidence="11">The sequence shown here is derived from an EMBL/GenBank/DDBJ whole genome shotgun (WGS) entry which is preliminary data.</text>
</comment>
<dbReference type="Gene3D" id="1.50.40.10">
    <property type="entry name" value="Mitochondrial carrier domain"/>
    <property type="match status" value="1"/>
</dbReference>
<evidence type="ECO:0000256" key="8">
    <source>
        <dbReference type="ARBA" id="ARBA00023136"/>
    </source>
</evidence>
<keyword evidence="6" id="KW-1133">Transmembrane helix</keyword>
<evidence type="ECO:0000256" key="4">
    <source>
        <dbReference type="ARBA" id="ARBA00022692"/>
    </source>
</evidence>
<dbReference type="GO" id="GO:0022857">
    <property type="term" value="F:transmembrane transporter activity"/>
    <property type="evidence" value="ECO:0007669"/>
    <property type="project" value="TreeGrafter"/>
</dbReference>
<evidence type="ECO:0000313" key="11">
    <source>
        <dbReference type="EMBL" id="KAL1526657.1"/>
    </source>
</evidence>
<comment type="subcellular location">
    <subcellularLocation>
        <location evidence="1">Mitochondrion membrane</location>
        <topology evidence="1">Multi-pass membrane protein</topology>
    </subcellularLocation>
</comment>
<organism evidence="11 12">
    <name type="scientific">Prymnesium parvum</name>
    <name type="common">Toxic golden alga</name>
    <dbReference type="NCBI Taxonomy" id="97485"/>
    <lineage>
        <taxon>Eukaryota</taxon>
        <taxon>Haptista</taxon>
        <taxon>Haptophyta</taxon>
        <taxon>Prymnesiophyceae</taxon>
        <taxon>Prymnesiales</taxon>
        <taxon>Prymnesiaceae</taxon>
        <taxon>Prymnesium</taxon>
    </lineage>
</organism>
<evidence type="ECO:0000256" key="3">
    <source>
        <dbReference type="ARBA" id="ARBA00022448"/>
    </source>
</evidence>
<evidence type="ECO:0000256" key="5">
    <source>
        <dbReference type="ARBA" id="ARBA00022737"/>
    </source>
</evidence>
<feature type="repeat" description="Solcar" evidence="9">
    <location>
        <begin position="89"/>
        <end position="174"/>
    </location>
</feature>
<keyword evidence="5" id="KW-0677">Repeat</keyword>
<evidence type="ECO:0000313" key="12">
    <source>
        <dbReference type="Proteomes" id="UP001515480"/>
    </source>
</evidence>
<reference evidence="11 12" key="1">
    <citation type="journal article" date="2024" name="Science">
        <title>Giant polyketide synthase enzymes in the biosynthesis of giant marine polyether toxins.</title>
        <authorList>
            <person name="Fallon T.R."/>
            <person name="Shende V.V."/>
            <person name="Wierzbicki I.H."/>
            <person name="Pendleton A.L."/>
            <person name="Watervoot N.F."/>
            <person name="Auber R.P."/>
            <person name="Gonzalez D.J."/>
            <person name="Wisecaver J.H."/>
            <person name="Moore B.S."/>
        </authorList>
    </citation>
    <scope>NUCLEOTIDE SEQUENCE [LARGE SCALE GENOMIC DNA]</scope>
    <source>
        <strain evidence="11 12">12B1</strain>
    </source>
</reference>
<dbReference type="InterPro" id="IPR018108">
    <property type="entry name" value="MCP_transmembrane"/>
</dbReference>
<dbReference type="PROSITE" id="PS51257">
    <property type="entry name" value="PROKAR_LIPOPROTEIN"/>
    <property type="match status" value="1"/>
</dbReference>
<proteinExistence type="inferred from homology"/>
<dbReference type="AlphaFoldDB" id="A0AB34JZZ3"/>
<evidence type="ECO:0000256" key="7">
    <source>
        <dbReference type="ARBA" id="ARBA00023128"/>
    </source>
</evidence>
<comment type="similarity">
    <text evidence="2 10">Belongs to the mitochondrial carrier (TC 2.A.29) family.</text>
</comment>
<evidence type="ECO:0000256" key="6">
    <source>
        <dbReference type="ARBA" id="ARBA00022989"/>
    </source>
</evidence>
<evidence type="ECO:0008006" key="13">
    <source>
        <dbReference type="Google" id="ProtNLM"/>
    </source>
</evidence>
<evidence type="ECO:0000256" key="1">
    <source>
        <dbReference type="ARBA" id="ARBA00004225"/>
    </source>
</evidence>
<feature type="repeat" description="Solcar" evidence="9">
    <location>
        <begin position="175"/>
        <end position="262"/>
    </location>
</feature>
<gene>
    <name evidence="11" type="ORF">AB1Y20_015361</name>
</gene>
<dbReference type="InterPro" id="IPR023395">
    <property type="entry name" value="MCP_dom_sf"/>
</dbReference>
<keyword evidence="12" id="KW-1185">Reference proteome</keyword>
<dbReference type="InterPro" id="IPR050567">
    <property type="entry name" value="Mitochondrial_Carrier"/>
</dbReference>
<sequence length="267" mass="28793">MSPRAPLAGAAAGACQVLAEHPLDSLKVRMQSRVPYFAAVHGGPLPMLHHTVRREGAAALLQGLTPRLLSYSAVKLSLFSLYEAARPFCHGSAAAAGALAGAANTIVSCPHDVLKSQLQVRVLSKERARPLEFALSLARAGGPLAFYSGLAPLIVRDSVGYACLFSVFAWGQREENRCPAWLSGGLAGVAFYLTTLPVDRVKTVLMTQNLNNPTYRTAREAWNDIVQREGFLGLYRGCSVTLLRTFVGQSVSLTVYSVLRHMQQRTG</sequence>
<evidence type="ECO:0000256" key="10">
    <source>
        <dbReference type="RuleBase" id="RU000488"/>
    </source>
</evidence>
<dbReference type="Proteomes" id="UP001515480">
    <property type="component" value="Unassembled WGS sequence"/>
</dbReference>
<dbReference type="EMBL" id="JBGBPQ010000003">
    <property type="protein sequence ID" value="KAL1526657.1"/>
    <property type="molecule type" value="Genomic_DNA"/>
</dbReference>
<name>A0AB34JZZ3_PRYPA</name>
<dbReference type="PROSITE" id="PS50920">
    <property type="entry name" value="SOLCAR"/>
    <property type="match status" value="3"/>
</dbReference>
<dbReference type="GO" id="GO:0031966">
    <property type="term" value="C:mitochondrial membrane"/>
    <property type="evidence" value="ECO:0007669"/>
    <property type="project" value="UniProtKB-SubCell"/>
</dbReference>
<dbReference type="SUPFAM" id="SSF103506">
    <property type="entry name" value="Mitochondrial carrier"/>
    <property type="match status" value="1"/>
</dbReference>
<dbReference type="Pfam" id="PF00153">
    <property type="entry name" value="Mito_carr"/>
    <property type="match status" value="3"/>
</dbReference>
<dbReference type="PANTHER" id="PTHR45624">
    <property type="entry name" value="MITOCHONDRIAL BASIC AMINO ACIDS TRANSPORTER-RELATED"/>
    <property type="match status" value="1"/>
</dbReference>